<keyword evidence="2" id="KW-1185">Reference proteome</keyword>
<gene>
    <name evidence="1" type="ORF">HDF16_005233</name>
</gene>
<comment type="caution">
    <text evidence="1">The sequence shown here is derived from an EMBL/GenBank/DDBJ whole genome shotgun (WGS) entry which is preliminary data.</text>
</comment>
<sequence length="369" mass="40411">MVKMVRIILDSWRIAALMIVLLCTSSWCASGRPQVSPAPPDALSRLVALHLAHQEGKVNAYYSNGLKALALRDQAKIAACATWYSQQLHISLPVTLAVLNKGDWDRIGRLADYPMAEAFPEEGNVIFMPESFASFPGQNTHADLGKKLDFIALHETGHLYQRALNLQGPDLFMQEFFATMMATAYALEFRPELLSNTLNSRTGTKQRYTSFEDMDLIYDGVGFDNYDWLQVETVRLAVIIVKGQHLDELVKRMQAAFPEGHAMSNAEVFHNLEAIRPGVTAQAGELAQPTTLPPIVPGECLSAPGTEEGIGHFGVRNASDHGISVVDDGVPAVLPPGYTAEQGKIGSQFKLPSGKCITYPKTPGYILLN</sequence>
<accession>A0A7W8E6B1</accession>
<evidence type="ECO:0000313" key="2">
    <source>
        <dbReference type="Proteomes" id="UP000540989"/>
    </source>
</evidence>
<proteinExistence type="predicted"/>
<reference evidence="1 2" key="1">
    <citation type="submission" date="2020-08" db="EMBL/GenBank/DDBJ databases">
        <title>Genomic Encyclopedia of Type Strains, Phase IV (KMG-V): Genome sequencing to study the core and pangenomes of soil and plant-associated prokaryotes.</title>
        <authorList>
            <person name="Whitman W."/>
        </authorList>
    </citation>
    <scope>NUCLEOTIDE SEQUENCE [LARGE SCALE GENOMIC DNA]</scope>
    <source>
        <strain evidence="1 2">M8UP14</strain>
    </source>
</reference>
<name>A0A7W8E6B1_9BACT</name>
<dbReference type="Proteomes" id="UP000540989">
    <property type="component" value="Unassembled WGS sequence"/>
</dbReference>
<evidence type="ECO:0000313" key="1">
    <source>
        <dbReference type="EMBL" id="MBB5060497.1"/>
    </source>
</evidence>
<protein>
    <submittedName>
        <fullName evidence="1">Uncharacterized protein</fullName>
    </submittedName>
</protein>
<dbReference type="RefSeq" id="WP_184222834.1">
    <property type="nucleotide sequence ID" value="NZ_JACHIP010000014.1"/>
</dbReference>
<organism evidence="1 2">
    <name type="scientific">Granulicella aggregans</name>
    <dbReference type="NCBI Taxonomy" id="474949"/>
    <lineage>
        <taxon>Bacteria</taxon>
        <taxon>Pseudomonadati</taxon>
        <taxon>Acidobacteriota</taxon>
        <taxon>Terriglobia</taxon>
        <taxon>Terriglobales</taxon>
        <taxon>Acidobacteriaceae</taxon>
        <taxon>Granulicella</taxon>
    </lineage>
</organism>
<dbReference type="AlphaFoldDB" id="A0A7W8E6B1"/>
<dbReference type="EMBL" id="JACHIP010000014">
    <property type="protein sequence ID" value="MBB5060497.1"/>
    <property type="molecule type" value="Genomic_DNA"/>
</dbReference>